<protein>
    <submittedName>
        <fullName evidence="2">Uncharacterized protein</fullName>
    </submittedName>
</protein>
<organism evidence="2 3">
    <name type="scientific">Pelobates cultripes</name>
    <name type="common">Western spadefoot toad</name>
    <dbReference type="NCBI Taxonomy" id="61616"/>
    <lineage>
        <taxon>Eukaryota</taxon>
        <taxon>Metazoa</taxon>
        <taxon>Chordata</taxon>
        <taxon>Craniata</taxon>
        <taxon>Vertebrata</taxon>
        <taxon>Euteleostomi</taxon>
        <taxon>Amphibia</taxon>
        <taxon>Batrachia</taxon>
        <taxon>Anura</taxon>
        <taxon>Pelobatoidea</taxon>
        <taxon>Pelobatidae</taxon>
        <taxon>Pelobates</taxon>
    </lineage>
</organism>
<reference evidence="2" key="1">
    <citation type="submission" date="2022-03" db="EMBL/GenBank/DDBJ databases">
        <authorList>
            <person name="Alioto T."/>
            <person name="Alioto T."/>
            <person name="Gomez Garrido J."/>
        </authorList>
    </citation>
    <scope>NUCLEOTIDE SEQUENCE</scope>
</reference>
<sequence length="75" mass="8556">EEYHKPAASQFSHMQLRSFLHKHTDKTPTTDGSPPSMTAWEQKTTKGAWTPAFKPLSWCYQLLRPAQHFADSNPA</sequence>
<dbReference type="Proteomes" id="UP001295444">
    <property type="component" value="Chromosome 12"/>
</dbReference>
<evidence type="ECO:0000313" key="3">
    <source>
        <dbReference type="Proteomes" id="UP001295444"/>
    </source>
</evidence>
<feature type="region of interest" description="Disordered" evidence="1">
    <location>
        <begin position="1"/>
        <end position="44"/>
    </location>
</feature>
<feature type="compositionally biased region" description="Polar residues" evidence="1">
    <location>
        <begin position="27"/>
        <end position="44"/>
    </location>
</feature>
<evidence type="ECO:0000256" key="1">
    <source>
        <dbReference type="SAM" id="MobiDB-lite"/>
    </source>
</evidence>
<proteinExistence type="predicted"/>
<feature type="non-terminal residue" evidence="2">
    <location>
        <position position="75"/>
    </location>
</feature>
<name>A0AAD1TIW7_PELCU</name>
<accession>A0AAD1TIW7</accession>
<gene>
    <name evidence="2" type="ORF">PECUL_23A038085</name>
</gene>
<keyword evidence="3" id="KW-1185">Reference proteome</keyword>
<dbReference type="AlphaFoldDB" id="A0AAD1TIW7"/>
<dbReference type="EMBL" id="OW240923">
    <property type="protein sequence ID" value="CAH2324464.1"/>
    <property type="molecule type" value="Genomic_DNA"/>
</dbReference>
<evidence type="ECO:0000313" key="2">
    <source>
        <dbReference type="EMBL" id="CAH2324464.1"/>
    </source>
</evidence>
<feature type="non-terminal residue" evidence="2">
    <location>
        <position position="1"/>
    </location>
</feature>